<protein>
    <submittedName>
        <fullName evidence="7">Phosphatidylinositol kinase</fullName>
    </submittedName>
</protein>
<accession>A0AAI9L443</accession>
<dbReference type="Proteomes" id="UP001058167">
    <property type="component" value="Unassembled WGS sequence"/>
</dbReference>
<dbReference type="PANTHER" id="PTHR37419">
    <property type="entry name" value="SERINE/THREONINE-PROTEIN KINASE TOXIN HIPA"/>
    <property type="match status" value="1"/>
</dbReference>
<dbReference type="PANTHER" id="PTHR37419:SF8">
    <property type="entry name" value="TOXIN YJJJ"/>
    <property type="match status" value="1"/>
</dbReference>
<evidence type="ECO:0000256" key="1">
    <source>
        <dbReference type="ARBA" id="ARBA00010164"/>
    </source>
</evidence>
<comment type="caution">
    <text evidence="7">The sequence shown here is derived from an EMBL/GenBank/DDBJ whole genome shotgun (WGS) entry which is preliminary data.</text>
</comment>
<dbReference type="InterPro" id="IPR012893">
    <property type="entry name" value="HipA-like_C"/>
</dbReference>
<sequence>MMTSNNAADNAYVWIWLPDATKPVVAGLLSRDGDRLIFNYGRNYLERKDAIPIYEPELPLVRGAIPPAAGLWQASALRDAAPDAWGRRVILNRLMGARGRGADSSTLDELTYLLESGSDRIGGLDFQASPTEYVPRSAQNASLEELMLAATMVENGVLLTPELDQALFHGSSLGGARPKAMIEDENHKFIAKFSSSTDTYNVVKAEYIAMRLAASAGLDVAPVHFRQTVGKDVILIERFDRTKAEEGWKRRLMVSALTLFGLDEMMARYASYEEFSDIIRQRFDEPKATLRELFGRLTFNIICGNTDDHARNHAAFWDGRVLKLTPAYDICPQNRAGNEATQAMLITGENRMSNLAVCLVAAPKFLLSEAEAIEIIMHQIKTVCECWESICNEVALSEVDRKLFWGRMFLNPFIFEGTPDSLRAKRLTGLTT</sequence>
<evidence type="ECO:0000313" key="7">
    <source>
        <dbReference type="EMBL" id="GLV70827.1"/>
    </source>
</evidence>
<keyword evidence="3 7" id="KW-0418">Kinase</keyword>
<dbReference type="GO" id="GO:0004674">
    <property type="term" value="F:protein serine/threonine kinase activity"/>
    <property type="evidence" value="ECO:0007669"/>
    <property type="project" value="TreeGrafter"/>
</dbReference>
<feature type="domain" description="HipA-like C-terminal" evidence="4">
    <location>
        <begin position="171"/>
        <end position="387"/>
    </location>
</feature>
<organism evidence="7 9">
    <name type="scientific">Pectobacterium carotovorum subsp. carotovorum</name>
    <name type="common">Erwinia carotovora subsp. carotovora</name>
    <dbReference type="NCBI Taxonomy" id="555"/>
    <lineage>
        <taxon>Bacteria</taxon>
        <taxon>Pseudomonadati</taxon>
        <taxon>Pseudomonadota</taxon>
        <taxon>Gammaproteobacteria</taxon>
        <taxon>Enterobacterales</taxon>
        <taxon>Pectobacteriaceae</taxon>
        <taxon>Pectobacterium</taxon>
    </lineage>
</organism>
<dbReference type="InterPro" id="IPR052028">
    <property type="entry name" value="HipA_Ser/Thr_kinase"/>
</dbReference>
<dbReference type="Pfam" id="PF13657">
    <property type="entry name" value="Couple_hipA"/>
    <property type="match status" value="1"/>
</dbReference>
<feature type="domain" description="HipA N-terminal subdomain 1" evidence="5">
    <location>
        <begin position="25"/>
        <end position="126"/>
    </location>
</feature>
<evidence type="ECO:0000259" key="4">
    <source>
        <dbReference type="Pfam" id="PF07804"/>
    </source>
</evidence>
<keyword evidence="8" id="KW-1185">Reference proteome</keyword>
<reference evidence="6" key="1">
    <citation type="submission" date="2022-06" db="EMBL/GenBank/DDBJ databases">
        <title>Draft genome sequences of Pectobacterium carotovorum subsp. carotovorum str. NBRC12380.</title>
        <authorList>
            <person name="Wakabayashi Y."/>
            <person name="Kojima K."/>
        </authorList>
    </citation>
    <scope>NUCLEOTIDE SEQUENCE</scope>
    <source>
        <strain evidence="6">NBRC 12380</strain>
    </source>
</reference>
<evidence type="ECO:0000259" key="5">
    <source>
        <dbReference type="Pfam" id="PF13657"/>
    </source>
</evidence>
<dbReference type="Proteomes" id="UP001165145">
    <property type="component" value="Unassembled WGS sequence"/>
</dbReference>
<reference evidence="7" key="2">
    <citation type="submission" date="2023-02" db="EMBL/GenBank/DDBJ databases">
        <title>Pectobacterium carotovorum subsp. carotovorum NBRC 12380.</title>
        <authorList>
            <person name="Ichikawa N."/>
            <person name="Sato H."/>
            <person name="Tonouchi N."/>
        </authorList>
    </citation>
    <scope>NUCLEOTIDE SEQUENCE</scope>
    <source>
        <strain evidence="7">NBRC 12380</strain>
    </source>
</reference>
<comment type="similarity">
    <text evidence="1">Belongs to the HipA Ser/Thr kinase family.</text>
</comment>
<dbReference type="AlphaFoldDB" id="A0AAI9L443"/>
<gene>
    <name evidence="7" type="ORF">Pcaca03_32710</name>
    <name evidence="6" type="ORF">SOASR016_31360</name>
</gene>
<name>A0AAI9L443_PECCC</name>
<dbReference type="EMBL" id="BSRL01000008">
    <property type="protein sequence ID" value="GLV70827.1"/>
    <property type="molecule type" value="Genomic_DNA"/>
</dbReference>
<keyword evidence="2" id="KW-0808">Transferase</keyword>
<dbReference type="GO" id="GO:0005829">
    <property type="term" value="C:cytosol"/>
    <property type="evidence" value="ECO:0007669"/>
    <property type="project" value="TreeGrafter"/>
</dbReference>
<evidence type="ECO:0000313" key="8">
    <source>
        <dbReference type="Proteomes" id="UP001058167"/>
    </source>
</evidence>
<evidence type="ECO:0000256" key="3">
    <source>
        <dbReference type="ARBA" id="ARBA00022777"/>
    </source>
</evidence>
<evidence type="ECO:0000313" key="6">
    <source>
        <dbReference type="EMBL" id="GKX48384.1"/>
    </source>
</evidence>
<dbReference type="InterPro" id="IPR017508">
    <property type="entry name" value="HipA_N1"/>
</dbReference>
<dbReference type="EMBL" id="BRLF01000008">
    <property type="protein sequence ID" value="GKX48384.1"/>
    <property type="molecule type" value="Genomic_DNA"/>
</dbReference>
<dbReference type="Pfam" id="PF07804">
    <property type="entry name" value="HipA_C"/>
    <property type="match status" value="1"/>
</dbReference>
<evidence type="ECO:0000313" key="9">
    <source>
        <dbReference type="Proteomes" id="UP001165145"/>
    </source>
</evidence>
<proteinExistence type="inferred from homology"/>
<evidence type="ECO:0000256" key="2">
    <source>
        <dbReference type="ARBA" id="ARBA00022679"/>
    </source>
</evidence>